<gene>
    <name evidence="17" type="ORF">M670_02017</name>
</gene>
<dbReference type="Proteomes" id="UP000027936">
    <property type="component" value="Unassembled WGS sequence"/>
</dbReference>
<dbReference type="EMBL" id="JJRY01000006">
    <property type="protein sequence ID" value="KEF38803.1"/>
    <property type="molecule type" value="Genomic_DNA"/>
</dbReference>
<dbReference type="PROSITE" id="PS50109">
    <property type="entry name" value="HIS_KIN"/>
    <property type="match status" value="1"/>
</dbReference>
<dbReference type="SUPFAM" id="SSF158472">
    <property type="entry name" value="HAMP domain-like"/>
    <property type="match status" value="1"/>
</dbReference>
<dbReference type="GO" id="GO:0000155">
    <property type="term" value="F:phosphorelay sensor kinase activity"/>
    <property type="evidence" value="ECO:0007669"/>
    <property type="project" value="InterPro"/>
</dbReference>
<evidence type="ECO:0000256" key="10">
    <source>
        <dbReference type="ARBA" id="ARBA00022840"/>
    </source>
</evidence>
<evidence type="ECO:0000256" key="7">
    <source>
        <dbReference type="ARBA" id="ARBA00022692"/>
    </source>
</evidence>
<dbReference type="PANTHER" id="PTHR45528:SF1">
    <property type="entry name" value="SENSOR HISTIDINE KINASE CPXA"/>
    <property type="match status" value="1"/>
</dbReference>
<dbReference type="Pfam" id="PF00512">
    <property type="entry name" value="HisKA"/>
    <property type="match status" value="1"/>
</dbReference>
<dbReference type="InterPro" id="IPR003660">
    <property type="entry name" value="HAMP_dom"/>
</dbReference>
<feature type="transmembrane region" description="Helical" evidence="14">
    <location>
        <begin position="20"/>
        <end position="38"/>
    </location>
</feature>
<keyword evidence="7 14" id="KW-0812">Transmembrane</keyword>
<dbReference type="PANTHER" id="PTHR45528">
    <property type="entry name" value="SENSOR HISTIDINE KINASE CPXA"/>
    <property type="match status" value="1"/>
</dbReference>
<keyword evidence="11 14" id="KW-1133">Transmembrane helix</keyword>
<keyword evidence="8" id="KW-0547">Nucleotide-binding</keyword>
<dbReference type="EC" id="2.7.13.3" evidence="3"/>
<dbReference type="InterPro" id="IPR003661">
    <property type="entry name" value="HisK_dim/P_dom"/>
</dbReference>
<evidence type="ECO:0000256" key="11">
    <source>
        <dbReference type="ARBA" id="ARBA00022989"/>
    </source>
</evidence>
<evidence type="ECO:0000256" key="13">
    <source>
        <dbReference type="ARBA" id="ARBA00023136"/>
    </source>
</evidence>
<evidence type="ECO:0000259" key="15">
    <source>
        <dbReference type="PROSITE" id="PS50109"/>
    </source>
</evidence>
<name>A0A072NPF6_SCHAZ</name>
<reference evidence="17 18" key="1">
    <citation type="submission" date="2014-04" db="EMBL/GenBank/DDBJ databases">
        <title>Draft genome sequence of Bacillus azotoformans MEV2011, a (co-) denitrifying strain unable to grow in the presence of oxygen.</title>
        <authorList>
            <person name="Nielsen M."/>
            <person name="Schreiber L."/>
            <person name="Finster K."/>
            <person name="Schramm A."/>
        </authorList>
    </citation>
    <scope>NUCLEOTIDE SEQUENCE [LARGE SCALE GENOMIC DNA]</scope>
    <source>
        <strain evidence="17 18">MEV2011</strain>
    </source>
</reference>
<dbReference type="Gene3D" id="1.10.287.130">
    <property type="match status" value="1"/>
</dbReference>
<dbReference type="Gene3D" id="3.30.565.10">
    <property type="entry name" value="Histidine kinase-like ATPase, C-terminal domain"/>
    <property type="match status" value="1"/>
</dbReference>
<dbReference type="Pfam" id="PF00672">
    <property type="entry name" value="HAMP"/>
    <property type="match status" value="1"/>
</dbReference>
<evidence type="ECO:0000256" key="6">
    <source>
        <dbReference type="ARBA" id="ARBA00022679"/>
    </source>
</evidence>
<keyword evidence="13 14" id="KW-0472">Membrane</keyword>
<dbReference type="PATRIC" id="fig|1348973.3.peg.1965"/>
<proteinExistence type="predicted"/>
<keyword evidence="9 17" id="KW-0418">Kinase</keyword>
<organism evidence="17 18">
    <name type="scientific">Schinkia azotoformans MEV2011</name>
    <dbReference type="NCBI Taxonomy" id="1348973"/>
    <lineage>
        <taxon>Bacteria</taxon>
        <taxon>Bacillati</taxon>
        <taxon>Bacillota</taxon>
        <taxon>Bacilli</taxon>
        <taxon>Bacillales</taxon>
        <taxon>Bacillaceae</taxon>
        <taxon>Calidifontibacillus/Schinkia group</taxon>
        <taxon>Schinkia</taxon>
    </lineage>
</organism>
<sequence>MLKKNDERPSLIRYWTTRYFLTLCIGLIIIGVLTMLWIRHTATEKRLDILEMTAEEIAGRITEWDGLVLPNLYLQRVIDDRFRFLKLEGRPLIYVADENGNIVYGMKDKLFSMFNFNEIISHSNNKNVQKISIPRGEDFYLVKKEIIKSNEHIGWVLILLQENEIKRSPEELKLLFIMLSSLAILGWAVIYFLLKKLLKPISNVAHSAGQIVDGNYNIKLDQKVKEKEMYELLHSFKEMATRLQQLESLRTELLAGVTHELKTPVTAISGLIQAVKDDVVTGDDAKEFLNISQKEVARLQKMVEDLLDFNTFAAGKVRISSETINLGNCLQEILHQWELVQEETIELKTIFPTGVIMISTDPLRLQQIIMNLLNNAKQHVRRIVRLKSAFMKWISL</sequence>
<evidence type="ECO:0000256" key="9">
    <source>
        <dbReference type="ARBA" id="ARBA00022777"/>
    </source>
</evidence>
<evidence type="ECO:0000313" key="17">
    <source>
        <dbReference type="EMBL" id="KEF38803.1"/>
    </source>
</evidence>
<feature type="domain" description="HAMP" evidence="16">
    <location>
        <begin position="195"/>
        <end position="248"/>
    </location>
</feature>
<dbReference type="SMART" id="SM00388">
    <property type="entry name" value="HisKA"/>
    <property type="match status" value="1"/>
</dbReference>
<protein>
    <recommendedName>
        <fullName evidence="3">histidine kinase</fullName>
        <ecNumber evidence="3">2.7.13.3</ecNumber>
    </recommendedName>
</protein>
<evidence type="ECO:0000256" key="14">
    <source>
        <dbReference type="SAM" id="Phobius"/>
    </source>
</evidence>
<dbReference type="Gene3D" id="6.10.340.10">
    <property type="match status" value="1"/>
</dbReference>
<keyword evidence="10" id="KW-0067">ATP-binding</keyword>
<evidence type="ECO:0000256" key="4">
    <source>
        <dbReference type="ARBA" id="ARBA00022475"/>
    </source>
</evidence>
<dbReference type="AlphaFoldDB" id="A0A072NPF6"/>
<comment type="catalytic activity">
    <reaction evidence="1">
        <text>ATP + protein L-histidine = ADP + protein N-phospho-L-histidine.</text>
        <dbReference type="EC" id="2.7.13.3"/>
    </reaction>
</comment>
<dbReference type="RefSeq" id="WP_338131649.1">
    <property type="nucleotide sequence ID" value="NZ_JJRY01000006.1"/>
</dbReference>
<evidence type="ECO:0000256" key="12">
    <source>
        <dbReference type="ARBA" id="ARBA00023012"/>
    </source>
</evidence>
<dbReference type="InterPro" id="IPR036890">
    <property type="entry name" value="HATPase_C_sf"/>
</dbReference>
<comment type="caution">
    <text evidence="17">The sequence shown here is derived from an EMBL/GenBank/DDBJ whole genome shotgun (WGS) entry which is preliminary data.</text>
</comment>
<keyword evidence="4" id="KW-1003">Cell membrane</keyword>
<dbReference type="InterPro" id="IPR050398">
    <property type="entry name" value="HssS/ArlS-like"/>
</dbReference>
<dbReference type="SUPFAM" id="SSF47384">
    <property type="entry name" value="Homodimeric domain of signal transducing histidine kinase"/>
    <property type="match status" value="1"/>
</dbReference>
<dbReference type="GO" id="GO:0005886">
    <property type="term" value="C:plasma membrane"/>
    <property type="evidence" value="ECO:0007669"/>
    <property type="project" value="UniProtKB-SubCell"/>
</dbReference>
<evidence type="ECO:0000256" key="1">
    <source>
        <dbReference type="ARBA" id="ARBA00000085"/>
    </source>
</evidence>
<dbReference type="InterPro" id="IPR005467">
    <property type="entry name" value="His_kinase_dom"/>
</dbReference>
<dbReference type="InterPro" id="IPR036097">
    <property type="entry name" value="HisK_dim/P_sf"/>
</dbReference>
<accession>A0A072NPF6</accession>
<dbReference type="GO" id="GO:0005524">
    <property type="term" value="F:ATP binding"/>
    <property type="evidence" value="ECO:0007669"/>
    <property type="project" value="UniProtKB-KW"/>
</dbReference>
<dbReference type="SUPFAM" id="SSF55874">
    <property type="entry name" value="ATPase domain of HSP90 chaperone/DNA topoisomerase II/histidine kinase"/>
    <property type="match status" value="1"/>
</dbReference>
<evidence type="ECO:0000313" key="18">
    <source>
        <dbReference type="Proteomes" id="UP000027936"/>
    </source>
</evidence>
<evidence type="ECO:0000256" key="3">
    <source>
        <dbReference type="ARBA" id="ARBA00012438"/>
    </source>
</evidence>
<comment type="subcellular location">
    <subcellularLocation>
        <location evidence="2">Cell membrane</location>
        <topology evidence="2">Multi-pass membrane protein</topology>
    </subcellularLocation>
</comment>
<feature type="transmembrane region" description="Helical" evidence="14">
    <location>
        <begin position="174"/>
        <end position="194"/>
    </location>
</feature>
<dbReference type="CDD" id="cd00082">
    <property type="entry name" value="HisKA"/>
    <property type="match status" value="1"/>
</dbReference>
<feature type="domain" description="Histidine kinase" evidence="15">
    <location>
        <begin position="256"/>
        <end position="396"/>
    </location>
</feature>
<dbReference type="CDD" id="cd06225">
    <property type="entry name" value="HAMP"/>
    <property type="match status" value="1"/>
</dbReference>
<evidence type="ECO:0000256" key="8">
    <source>
        <dbReference type="ARBA" id="ARBA00022741"/>
    </source>
</evidence>
<dbReference type="SMART" id="SM00304">
    <property type="entry name" value="HAMP"/>
    <property type="match status" value="1"/>
</dbReference>
<keyword evidence="12" id="KW-0902">Two-component regulatory system</keyword>
<evidence type="ECO:0000259" key="16">
    <source>
        <dbReference type="PROSITE" id="PS50885"/>
    </source>
</evidence>
<evidence type="ECO:0000256" key="2">
    <source>
        <dbReference type="ARBA" id="ARBA00004651"/>
    </source>
</evidence>
<dbReference type="PROSITE" id="PS50885">
    <property type="entry name" value="HAMP"/>
    <property type="match status" value="1"/>
</dbReference>
<keyword evidence="6" id="KW-0808">Transferase</keyword>
<keyword evidence="5" id="KW-0597">Phosphoprotein</keyword>
<evidence type="ECO:0000256" key="5">
    <source>
        <dbReference type="ARBA" id="ARBA00022553"/>
    </source>
</evidence>